<accession>A0ABU0X5I8</accession>
<comment type="caution">
    <text evidence="4">The sequence shown here is derived from an EMBL/GenBank/DDBJ whole genome shotgun (WGS) entry which is preliminary data.</text>
</comment>
<dbReference type="InterPro" id="IPR002931">
    <property type="entry name" value="Transglutaminase-like"/>
</dbReference>
<feature type="transmembrane region" description="Helical" evidence="2">
    <location>
        <begin position="34"/>
        <end position="55"/>
    </location>
</feature>
<dbReference type="Gene3D" id="3.10.620.30">
    <property type="match status" value="1"/>
</dbReference>
<feature type="region of interest" description="Disordered" evidence="1">
    <location>
        <begin position="552"/>
        <end position="592"/>
    </location>
</feature>
<dbReference type="PANTHER" id="PTHR42736">
    <property type="entry name" value="PROTEIN-GLUTAMINE GAMMA-GLUTAMYLTRANSFERASE"/>
    <property type="match status" value="1"/>
</dbReference>
<proteinExistence type="predicted"/>
<keyword evidence="2" id="KW-1133">Transmembrane helix</keyword>
<feature type="transmembrane region" description="Helical" evidence="2">
    <location>
        <begin position="62"/>
        <end position="82"/>
    </location>
</feature>
<feature type="compositionally biased region" description="Basic and acidic residues" evidence="1">
    <location>
        <begin position="552"/>
        <end position="561"/>
    </location>
</feature>
<keyword evidence="2" id="KW-0472">Membrane</keyword>
<name>A0ABU0X5I8_9PSEU</name>
<keyword evidence="5" id="KW-1185">Reference proteome</keyword>
<reference evidence="4 5" key="1">
    <citation type="submission" date="2017-06" db="EMBL/GenBank/DDBJ databases">
        <title>Cultured bacterium strain Saccharothrix yanglingensis Hhs.015.</title>
        <authorList>
            <person name="Xia Y."/>
        </authorList>
    </citation>
    <scope>NUCLEOTIDE SEQUENCE [LARGE SCALE GENOMIC DNA]</scope>
    <source>
        <strain evidence="4 5">Hhs.015</strain>
    </source>
</reference>
<evidence type="ECO:0000313" key="4">
    <source>
        <dbReference type="EMBL" id="MDQ2587292.1"/>
    </source>
</evidence>
<evidence type="ECO:0000256" key="1">
    <source>
        <dbReference type="SAM" id="MobiDB-lite"/>
    </source>
</evidence>
<protein>
    <recommendedName>
        <fullName evidence="3">Transglutaminase-like domain-containing protein</fullName>
    </recommendedName>
</protein>
<dbReference type="PANTHER" id="PTHR42736:SF1">
    <property type="entry name" value="PROTEIN-GLUTAMINE GAMMA-GLUTAMYLTRANSFERASE"/>
    <property type="match status" value="1"/>
</dbReference>
<feature type="compositionally biased region" description="Polar residues" evidence="1">
    <location>
        <begin position="563"/>
        <end position="572"/>
    </location>
</feature>
<dbReference type="Pfam" id="PF01841">
    <property type="entry name" value="Transglut_core"/>
    <property type="match status" value="1"/>
</dbReference>
<dbReference type="SUPFAM" id="SSF54001">
    <property type="entry name" value="Cysteine proteinases"/>
    <property type="match status" value="1"/>
</dbReference>
<feature type="transmembrane region" description="Helical" evidence="2">
    <location>
        <begin position="211"/>
        <end position="235"/>
    </location>
</feature>
<feature type="transmembrane region" description="Helical" evidence="2">
    <location>
        <begin position="121"/>
        <end position="143"/>
    </location>
</feature>
<feature type="transmembrane region" description="Helical" evidence="2">
    <location>
        <begin position="150"/>
        <end position="167"/>
    </location>
</feature>
<evidence type="ECO:0000259" key="3">
    <source>
        <dbReference type="Pfam" id="PF01841"/>
    </source>
</evidence>
<dbReference type="RefSeq" id="WP_306748783.1">
    <property type="nucleotide sequence ID" value="NZ_NSDM01000012.1"/>
</dbReference>
<dbReference type="InterPro" id="IPR052901">
    <property type="entry name" value="Bact_TGase-like"/>
</dbReference>
<dbReference type="EMBL" id="NSDM01000012">
    <property type="protein sequence ID" value="MDQ2587292.1"/>
    <property type="molecule type" value="Genomic_DNA"/>
</dbReference>
<keyword evidence="2" id="KW-0812">Transmembrane</keyword>
<evidence type="ECO:0000313" key="5">
    <source>
        <dbReference type="Proteomes" id="UP001225605"/>
    </source>
</evidence>
<organism evidence="4 5">
    <name type="scientific">Saccharothrix yanglingensis</name>
    <dbReference type="NCBI Taxonomy" id="659496"/>
    <lineage>
        <taxon>Bacteria</taxon>
        <taxon>Bacillati</taxon>
        <taxon>Actinomycetota</taxon>
        <taxon>Actinomycetes</taxon>
        <taxon>Pseudonocardiales</taxon>
        <taxon>Pseudonocardiaceae</taxon>
        <taxon>Saccharothrix</taxon>
    </lineage>
</organism>
<feature type="transmembrane region" description="Helical" evidence="2">
    <location>
        <begin position="173"/>
        <end position="190"/>
    </location>
</feature>
<evidence type="ECO:0000256" key="2">
    <source>
        <dbReference type="SAM" id="Phobius"/>
    </source>
</evidence>
<sequence>MRSHLPGRADLVDAGFLTALFSLALLGFRTTFTGWAFLGVGLAGLVLGLVVGHVAVRTRHPVVAAGFLAVVVFFLLGGVVAAREQVVAGVLPTPGSVARLAELLVHAWMLLLTTLPPVDGAGPLLVIPYVLGLMCGAGGLTLARRVGASAAPVAVPLAVLLAVVLLGTGLESSGVPGVAFAVVALAWSGLRGRRQGRRVQAGRSGRSSAGLRRAVTACVLLGVAGGAVALVGGALPAPAHRVVLRDYVRPPVEVGVYASPLVGFRRYTKDANQLWDQTLFTVEGLPAGQRVRIAVLDDYDGSVWAATNDLTGADALLRNGFQRVGARIPTTGDGEEVEVTVTVGAAFASAEEVSAWLPTVGRPTRVSFTGDRAAAHTEHLRYNLATTSAIVGDRLRADDRYTVHAVLQSEELPPDVQPHGRPAVDPADLAFVRSKVAQWVGGASTTGDKLRAVAAHLRDNGAYTDGGPGESEYLPGHGLARLSRFFNADKPAGNDEQYAAAYALVANQLGVPARVVLGATPGADGVVRGEHVHAWAEIHVADGRWLPVTDFMPDRSKRPDRQPPQQVENTDASIVPPPNAVRTPDSLTDADQVDANTGRRVVDGGGFQLPAWLVAVLAWGSPPVLAVAAVVGAITGLKARRRTRRRTTGPTARRLARGWRELVDHARDLGARVPTGTTRLEEAEHLVLAANTWTAQPAGPATTPVQQQFRDLARAADSLVFGPGDPAEAAVADFWARVDQARRGMGRSVGRWRRWRGAVNPRSLRGGLR</sequence>
<feature type="domain" description="Transglutaminase-like" evidence="3">
    <location>
        <begin position="437"/>
        <end position="548"/>
    </location>
</feature>
<gene>
    <name evidence="4" type="ORF">CKY47_25565</name>
</gene>
<dbReference type="Proteomes" id="UP001225605">
    <property type="component" value="Unassembled WGS sequence"/>
</dbReference>
<feature type="transmembrane region" description="Helical" evidence="2">
    <location>
        <begin position="609"/>
        <end position="637"/>
    </location>
</feature>
<dbReference type="InterPro" id="IPR038765">
    <property type="entry name" value="Papain-like_cys_pep_sf"/>
</dbReference>